<reference evidence="4 5" key="1">
    <citation type="submission" date="2019-12" db="EMBL/GenBank/DDBJ databases">
        <title>Whole genome shotgun sequence of Streptomyces hygroscopicus subsp. glebosus NBRC 13786.</title>
        <authorList>
            <person name="Ichikawa N."/>
            <person name="Kimura A."/>
            <person name="Kitahashi Y."/>
            <person name="Komaki H."/>
            <person name="Tamura T."/>
        </authorList>
    </citation>
    <scope>NUCLEOTIDE SEQUENCE [LARGE SCALE GENOMIC DNA]</scope>
    <source>
        <strain evidence="4 5">NBRC 13786</strain>
    </source>
</reference>
<dbReference type="CDD" id="cd24099">
    <property type="entry name" value="ASKHA_NBD_NovN-like_N"/>
    <property type="match status" value="1"/>
</dbReference>
<name>A0A640SSJ0_9ACTN</name>
<dbReference type="InterPro" id="IPR043129">
    <property type="entry name" value="ATPase_NBD"/>
</dbReference>
<evidence type="ECO:0000313" key="4">
    <source>
        <dbReference type="EMBL" id="GFE13824.1"/>
    </source>
</evidence>
<dbReference type="PANTHER" id="PTHR34847:SF1">
    <property type="entry name" value="NODULATION PROTEIN U"/>
    <property type="match status" value="1"/>
</dbReference>
<feature type="domain" description="Carbamoyltransferase" evidence="2">
    <location>
        <begin position="26"/>
        <end position="338"/>
    </location>
</feature>
<keyword evidence="5" id="KW-1185">Reference proteome</keyword>
<dbReference type="Proteomes" id="UP000430079">
    <property type="component" value="Unassembled WGS sequence"/>
</dbReference>
<evidence type="ECO:0000256" key="1">
    <source>
        <dbReference type="ARBA" id="ARBA00006129"/>
    </source>
</evidence>
<protein>
    <submittedName>
        <fullName evidence="4">Nodulation protein NolNO</fullName>
    </submittedName>
</protein>
<dbReference type="InterPro" id="IPR031730">
    <property type="entry name" value="Carbam_trans_C"/>
</dbReference>
<dbReference type="AlphaFoldDB" id="A0A640SSJ0"/>
<gene>
    <name evidence="4" type="primary">nolO</name>
    <name evidence="4" type="ORF">Sgleb_18710</name>
</gene>
<dbReference type="InterPro" id="IPR051338">
    <property type="entry name" value="NodU/CmcH_Carbamoyltrnsfr"/>
</dbReference>
<organism evidence="4 5">
    <name type="scientific">Streptomyces glebosus</name>
    <dbReference type="NCBI Taxonomy" id="249580"/>
    <lineage>
        <taxon>Bacteria</taxon>
        <taxon>Bacillati</taxon>
        <taxon>Actinomycetota</taxon>
        <taxon>Actinomycetes</taxon>
        <taxon>Kitasatosporales</taxon>
        <taxon>Streptomycetaceae</taxon>
        <taxon>Streptomyces</taxon>
    </lineage>
</organism>
<evidence type="ECO:0000259" key="3">
    <source>
        <dbReference type="Pfam" id="PF16861"/>
    </source>
</evidence>
<dbReference type="Pfam" id="PF16861">
    <property type="entry name" value="Carbam_trans_C"/>
    <property type="match status" value="1"/>
</dbReference>
<comment type="caution">
    <text evidence="4">The sequence shown here is derived from an EMBL/GenBank/DDBJ whole genome shotgun (WGS) entry which is preliminary data.</text>
</comment>
<feature type="domain" description="Carbamoyltransferase C-terminal" evidence="3">
    <location>
        <begin position="394"/>
        <end position="565"/>
    </location>
</feature>
<proteinExistence type="inferred from homology"/>
<dbReference type="GO" id="GO:0003824">
    <property type="term" value="F:catalytic activity"/>
    <property type="evidence" value="ECO:0007669"/>
    <property type="project" value="InterPro"/>
</dbReference>
<dbReference type="Gene3D" id="3.90.870.20">
    <property type="entry name" value="Carbamoyltransferase, C-terminal domain"/>
    <property type="match status" value="1"/>
</dbReference>
<evidence type="ECO:0000313" key="5">
    <source>
        <dbReference type="Proteomes" id="UP000430079"/>
    </source>
</evidence>
<evidence type="ECO:0000259" key="2">
    <source>
        <dbReference type="Pfam" id="PF02543"/>
    </source>
</evidence>
<dbReference type="EMBL" id="BLIO01000001">
    <property type="protein sequence ID" value="GFE13824.1"/>
    <property type="molecule type" value="Genomic_DNA"/>
</dbReference>
<dbReference type="Pfam" id="PF02543">
    <property type="entry name" value="Carbam_trans_N"/>
    <property type="match status" value="1"/>
</dbReference>
<comment type="similarity">
    <text evidence="1">Belongs to the NodU/CmcH family.</text>
</comment>
<dbReference type="PANTHER" id="PTHR34847">
    <property type="entry name" value="NODULATION PROTEIN U"/>
    <property type="match status" value="1"/>
</dbReference>
<sequence>MNVLGLSCGFATEREEMGENWPISLSHDSASAIVRDGTVVAAVEEERLNRVKHTNKFPEKGIRACLEQAGITPRDLDGIAFYWTEAELDKDLDLVYAERPRQPRKYTRELLTERLSEALRQDIDPALLHFVRHHTSHASGSYFHSGFSDALVVVMDGRGEKESISVMCASGSELDPEPVRTYGIGQSLGFFYRTAIEILGYGLFDEYKVMGLAPFGDPERFRKHFQRLYDLTPDGGYELDVDDVLPYFLDQGFHPRAKGDPFTQDHKDFAAGVQEALETIALHVMTAAKKLTGHTRLCLSGGVALNCTMSGRILQSGLFDEMFVDPASHDAGASVGAAHYVSAAQAPRRYRPTPLSHAYLGPSVGGDQEIERTLSRWSALVDVRRTSTPAAEAAALLAEDKVIGWVQGHSEFGPRALGNRSILGDPRSAANRDRINAIVKRRESYRPFAPATVAEEAARFFDFKEGMPLRYMVASVTVRPEARDALGAVTHVDGSARLQVVEREHNPGYWELITEFGKRTGVPVVLNTSFNNEVEPVVQSVEDALACFLTTRLDALFVGSYAVTKREADPSAYLSLSLRLPPQVSLEWTREADTGTPGQGQYALRFRLTDGRAEPLSHRLGSLLQTAAYPLTVRELLAQERESAAEGERAENGSERLLVEIVELWSRRMIVLEP</sequence>
<dbReference type="InterPro" id="IPR003696">
    <property type="entry name" value="Carbtransf_dom"/>
</dbReference>
<dbReference type="SUPFAM" id="SSF53067">
    <property type="entry name" value="Actin-like ATPase domain"/>
    <property type="match status" value="1"/>
</dbReference>
<dbReference type="Gene3D" id="3.30.420.40">
    <property type="match status" value="2"/>
</dbReference>
<accession>A0A640SSJ0</accession>
<dbReference type="InterPro" id="IPR038152">
    <property type="entry name" value="Carbam_trans_C_sf"/>
</dbReference>